<dbReference type="InterPro" id="IPR011075">
    <property type="entry name" value="TetR_C"/>
</dbReference>
<dbReference type="Pfam" id="PF00440">
    <property type="entry name" value="TetR_N"/>
    <property type="match status" value="1"/>
</dbReference>
<keyword evidence="1" id="KW-0805">Transcription regulation</keyword>
<proteinExistence type="predicted"/>
<comment type="caution">
    <text evidence="6">The sequence shown here is derived from an EMBL/GenBank/DDBJ whole genome shotgun (WGS) entry which is preliminary data.</text>
</comment>
<keyword evidence="2 4" id="KW-0238">DNA-binding</keyword>
<evidence type="ECO:0000256" key="1">
    <source>
        <dbReference type="ARBA" id="ARBA00023015"/>
    </source>
</evidence>
<dbReference type="SUPFAM" id="SSF48498">
    <property type="entry name" value="Tetracyclin repressor-like, C-terminal domain"/>
    <property type="match status" value="1"/>
</dbReference>
<dbReference type="Pfam" id="PF16925">
    <property type="entry name" value="TetR_C_13"/>
    <property type="match status" value="1"/>
</dbReference>
<dbReference type="InterPro" id="IPR036271">
    <property type="entry name" value="Tet_transcr_reg_TetR-rel_C_sf"/>
</dbReference>
<dbReference type="GO" id="GO:0003677">
    <property type="term" value="F:DNA binding"/>
    <property type="evidence" value="ECO:0007669"/>
    <property type="project" value="UniProtKB-UniRule"/>
</dbReference>
<keyword evidence="7" id="KW-1185">Reference proteome</keyword>
<sequence>MLTKAKQTSEYIIQTVAPIFNKNGYAATSLSDITKATGLTKGAIYGNFKNKEELALAAFDTTVKNMLRRITVHQSLSDSPLEKLFLVTDFYRNYYNYSQELGGCPVLNMGVDAKHQNPKLFQHVKYTIHKIQNSVAKIIEAGKLANEIHPHIDTMLYAKRLYTMISGAIFMTHTIEDNSYLLETMDQIDSMIHKEIKR</sequence>
<dbReference type="PANTHER" id="PTHR47506">
    <property type="entry name" value="TRANSCRIPTIONAL REGULATORY PROTEIN"/>
    <property type="match status" value="1"/>
</dbReference>
<dbReference type="PANTHER" id="PTHR47506:SF3">
    <property type="entry name" value="HTH-TYPE TRANSCRIPTIONAL REGULATOR LMRA"/>
    <property type="match status" value="1"/>
</dbReference>
<protein>
    <submittedName>
        <fullName evidence="6">TetR/AcrR family transcriptional regulator</fullName>
    </submittedName>
</protein>
<dbReference type="Proteomes" id="UP000651057">
    <property type="component" value="Unassembled WGS sequence"/>
</dbReference>
<reference evidence="6" key="1">
    <citation type="submission" date="2021-01" db="EMBL/GenBank/DDBJ databases">
        <authorList>
            <person name="Zhong Y.L."/>
        </authorList>
    </citation>
    <scope>NUCLEOTIDE SEQUENCE</scope>
    <source>
        <strain evidence="6">KCTC 23302</strain>
    </source>
</reference>
<name>A0A937A026_9FLAO</name>
<gene>
    <name evidence="6" type="ORF">JJQ60_03500</name>
</gene>
<evidence type="ECO:0000256" key="3">
    <source>
        <dbReference type="ARBA" id="ARBA00023163"/>
    </source>
</evidence>
<dbReference type="PRINTS" id="PR00455">
    <property type="entry name" value="HTHTETR"/>
</dbReference>
<dbReference type="AlphaFoldDB" id="A0A937A026"/>
<dbReference type="PROSITE" id="PS50977">
    <property type="entry name" value="HTH_TETR_2"/>
    <property type="match status" value="1"/>
</dbReference>
<dbReference type="EMBL" id="JAERQJ010000001">
    <property type="protein sequence ID" value="MBL0682565.1"/>
    <property type="molecule type" value="Genomic_DNA"/>
</dbReference>
<dbReference type="SUPFAM" id="SSF46689">
    <property type="entry name" value="Homeodomain-like"/>
    <property type="match status" value="1"/>
</dbReference>
<dbReference type="Gene3D" id="1.10.357.10">
    <property type="entry name" value="Tetracycline Repressor, domain 2"/>
    <property type="match status" value="1"/>
</dbReference>
<evidence type="ECO:0000256" key="2">
    <source>
        <dbReference type="ARBA" id="ARBA00023125"/>
    </source>
</evidence>
<accession>A0A937A026</accession>
<evidence type="ECO:0000259" key="5">
    <source>
        <dbReference type="PROSITE" id="PS50977"/>
    </source>
</evidence>
<evidence type="ECO:0000256" key="4">
    <source>
        <dbReference type="PROSITE-ProRule" id="PRU00335"/>
    </source>
</evidence>
<dbReference type="InterPro" id="IPR009057">
    <property type="entry name" value="Homeodomain-like_sf"/>
</dbReference>
<dbReference type="RefSeq" id="WP_201916664.1">
    <property type="nucleotide sequence ID" value="NZ_BAABAX010000021.1"/>
</dbReference>
<organism evidence="6 7">
    <name type="scientific">Aquimarina mytili</name>
    <dbReference type="NCBI Taxonomy" id="874423"/>
    <lineage>
        <taxon>Bacteria</taxon>
        <taxon>Pseudomonadati</taxon>
        <taxon>Bacteroidota</taxon>
        <taxon>Flavobacteriia</taxon>
        <taxon>Flavobacteriales</taxon>
        <taxon>Flavobacteriaceae</taxon>
        <taxon>Aquimarina</taxon>
    </lineage>
</organism>
<evidence type="ECO:0000313" key="7">
    <source>
        <dbReference type="Proteomes" id="UP000651057"/>
    </source>
</evidence>
<feature type="DNA-binding region" description="H-T-H motif" evidence="4">
    <location>
        <begin position="29"/>
        <end position="48"/>
    </location>
</feature>
<keyword evidence="3" id="KW-0804">Transcription</keyword>
<feature type="domain" description="HTH tetR-type" evidence="5">
    <location>
        <begin position="6"/>
        <end position="66"/>
    </location>
</feature>
<dbReference type="InterPro" id="IPR001647">
    <property type="entry name" value="HTH_TetR"/>
</dbReference>
<evidence type="ECO:0000313" key="6">
    <source>
        <dbReference type="EMBL" id="MBL0682565.1"/>
    </source>
</evidence>